<comment type="function">
    <text evidence="6">Axonemal protein which is implicated in axonemal and/or peri-axonemal structure assembly and regulates flagellum assembly and beating and therefore sperm motility.</text>
</comment>
<dbReference type="AlphaFoldDB" id="A0A0A9XZF8"/>
<organism evidence="8">
    <name type="scientific">Lygus hesperus</name>
    <name type="common">Western plant bug</name>
    <dbReference type="NCBI Taxonomy" id="30085"/>
    <lineage>
        <taxon>Eukaryota</taxon>
        <taxon>Metazoa</taxon>
        <taxon>Ecdysozoa</taxon>
        <taxon>Arthropoda</taxon>
        <taxon>Hexapoda</taxon>
        <taxon>Insecta</taxon>
        <taxon>Pterygota</taxon>
        <taxon>Neoptera</taxon>
        <taxon>Paraneoptera</taxon>
        <taxon>Hemiptera</taxon>
        <taxon>Heteroptera</taxon>
        <taxon>Panheteroptera</taxon>
        <taxon>Cimicomorpha</taxon>
        <taxon>Miridae</taxon>
        <taxon>Mirini</taxon>
        <taxon>Lygus</taxon>
    </lineage>
</organism>
<feature type="compositionally biased region" description="Polar residues" evidence="7">
    <location>
        <begin position="7"/>
        <end position="36"/>
    </location>
</feature>
<dbReference type="PANTHER" id="PTHR46630">
    <property type="entry name" value="TETRATRICOPEPTIDE REPEAT PROTEIN 29"/>
    <property type="match status" value="1"/>
</dbReference>
<reference evidence="8" key="2">
    <citation type="submission" date="2014-07" db="EMBL/GenBank/DDBJ databases">
        <authorList>
            <person name="Hull J."/>
        </authorList>
    </citation>
    <scope>NUCLEOTIDE SEQUENCE</scope>
</reference>
<evidence type="ECO:0000256" key="3">
    <source>
        <dbReference type="ARBA" id="ARBA00022737"/>
    </source>
</evidence>
<evidence type="ECO:0000256" key="2">
    <source>
        <dbReference type="ARBA" id="ARBA00022490"/>
    </source>
</evidence>
<dbReference type="GO" id="GO:0005929">
    <property type="term" value="C:cilium"/>
    <property type="evidence" value="ECO:0007669"/>
    <property type="project" value="TreeGrafter"/>
</dbReference>
<dbReference type="EMBL" id="GBHO01020964">
    <property type="protein sequence ID" value="JAG22640.1"/>
    <property type="molecule type" value="Transcribed_RNA"/>
</dbReference>
<keyword evidence="2" id="KW-0963">Cytoplasm</keyword>
<sequence length="136" mass="14856">MARNTLVHKSNPTTINDKSTLTSLDPHQPEAQSVTLSSGPAAEAVLFYERAADYARKAQAYLSEGAAYNALGSVYEQEGQLYQALHHKRTYRRISQRNCARDDECAASLSVASLEERLGLMHDASMSLSCALHLAA</sequence>
<evidence type="ECO:0000256" key="1">
    <source>
        <dbReference type="ARBA" id="ARBA00004496"/>
    </source>
</evidence>
<dbReference type="Gene3D" id="1.25.40.10">
    <property type="entry name" value="Tetratricopeptide repeat domain"/>
    <property type="match status" value="1"/>
</dbReference>
<keyword evidence="4" id="KW-0802">TPR repeat</keyword>
<dbReference type="GO" id="GO:0005737">
    <property type="term" value="C:cytoplasm"/>
    <property type="evidence" value="ECO:0007669"/>
    <property type="project" value="UniProtKB-SubCell"/>
</dbReference>
<name>A0A0A9XZF8_LYGHE</name>
<dbReference type="EMBL" id="GDHC01015962">
    <property type="protein sequence ID" value="JAQ02667.1"/>
    <property type="molecule type" value="Transcribed_RNA"/>
</dbReference>
<evidence type="ECO:0000256" key="7">
    <source>
        <dbReference type="SAM" id="MobiDB-lite"/>
    </source>
</evidence>
<keyword evidence="3" id="KW-0677">Repeat</keyword>
<dbReference type="InterPro" id="IPR051476">
    <property type="entry name" value="Bac_ResReg_Asp_Phosphatase"/>
</dbReference>
<evidence type="ECO:0000256" key="6">
    <source>
        <dbReference type="ARBA" id="ARBA00044739"/>
    </source>
</evidence>
<protein>
    <recommendedName>
        <fullName evidence="5">Tetratricopeptide repeat protein 29</fullName>
    </recommendedName>
</protein>
<dbReference type="GO" id="GO:0003341">
    <property type="term" value="P:cilium movement"/>
    <property type="evidence" value="ECO:0007669"/>
    <property type="project" value="TreeGrafter"/>
</dbReference>
<reference evidence="9" key="3">
    <citation type="journal article" date="2016" name="Gigascience">
        <title>De novo construction of an expanded transcriptome assembly for the western tarnished plant bug, Lygus hesperus.</title>
        <authorList>
            <person name="Tassone E.E."/>
            <person name="Geib S.M."/>
            <person name="Hall B."/>
            <person name="Fabrick J.A."/>
            <person name="Brent C.S."/>
            <person name="Hull J.J."/>
        </authorList>
    </citation>
    <scope>NUCLEOTIDE SEQUENCE</scope>
</reference>
<gene>
    <name evidence="8" type="primary">GPSM1</name>
    <name evidence="8" type="ORF">CM83_24920</name>
    <name evidence="9" type="ORF">g.1486</name>
</gene>
<evidence type="ECO:0000256" key="4">
    <source>
        <dbReference type="ARBA" id="ARBA00022803"/>
    </source>
</evidence>
<evidence type="ECO:0000256" key="5">
    <source>
        <dbReference type="ARBA" id="ARBA00040665"/>
    </source>
</evidence>
<dbReference type="PANTHER" id="PTHR46630:SF1">
    <property type="entry name" value="TETRATRICOPEPTIDE REPEAT PROTEIN 29"/>
    <property type="match status" value="1"/>
</dbReference>
<proteinExistence type="predicted"/>
<evidence type="ECO:0000313" key="9">
    <source>
        <dbReference type="EMBL" id="JAQ02667.1"/>
    </source>
</evidence>
<reference evidence="8" key="1">
    <citation type="journal article" date="2014" name="PLoS ONE">
        <title>Transcriptome-Based Identification of ABC Transporters in the Western Tarnished Plant Bug Lygus hesperus.</title>
        <authorList>
            <person name="Hull J.J."/>
            <person name="Chaney K."/>
            <person name="Geib S.M."/>
            <person name="Fabrick J.A."/>
            <person name="Brent C.S."/>
            <person name="Walsh D."/>
            <person name="Lavine L.C."/>
        </authorList>
    </citation>
    <scope>NUCLEOTIDE SEQUENCE</scope>
</reference>
<comment type="subcellular location">
    <subcellularLocation>
        <location evidence="1">Cytoplasm</location>
    </subcellularLocation>
</comment>
<accession>A0A0A9XZF8</accession>
<feature type="region of interest" description="Disordered" evidence="7">
    <location>
        <begin position="1"/>
        <end position="36"/>
    </location>
</feature>
<dbReference type="SUPFAM" id="SSF48452">
    <property type="entry name" value="TPR-like"/>
    <property type="match status" value="1"/>
</dbReference>
<dbReference type="InterPro" id="IPR011990">
    <property type="entry name" value="TPR-like_helical_dom_sf"/>
</dbReference>
<evidence type="ECO:0000313" key="8">
    <source>
        <dbReference type="EMBL" id="JAG22640.1"/>
    </source>
</evidence>